<dbReference type="AlphaFoldDB" id="A0A4Y2VB68"/>
<protein>
    <submittedName>
        <fullName evidence="1">Uncharacterized protein</fullName>
    </submittedName>
</protein>
<evidence type="ECO:0000313" key="2">
    <source>
        <dbReference type="Proteomes" id="UP000499080"/>
    </source>
</evidence>
<comment type="caution">
    <text evidence="1">The sequence shown here is derived from an EMBL/GenBank/DDBJ whole genome shotgun (WGS) entry which is preliminary data.</text>
</comment>
<sequence>MYVVEILSCVPTRHIDSPKAIFYRYLEILEMVRSIKSRGRIADDDVVQYGRPSMDDFRPKFIKNPAILVNPHTNSCMYVARHFEFACPQSMIT</sequence>
<evidence type="ECO:0000313" key="1">
    <source>
        <dbReference type="EMBL" id="GBO21762.1"/>
    </source>
</evidence>
<name>A0A4Y2VB68_ARAVE</name>
<proteinExistence type="predicted"/>
<dbReference type="EMBL" id="BGPR01044912">
    <property type="protein sequence ID" value="GBO21762.1"/>
    <property type="molecule type" value="Genomic_DNA"/>
</dbReference>
<organism evidence="1 2">
    <name type="scientific">Araneus ventricosus</name>
    <name type="common">Orbweaver spider</name>
    <name type="synonym">Epeira ventricosa</name>
    <dbReference type="NCBI Taxonomy" id="182803"/>
    <lineage>
        <taxon>Eukaryota</taxon>
        <taxon>Metazoa</taxon>
        <taxon>Ecdysozoa</taxon>
        <taxon>Arthropoda</taxon>
        <taxon>Chelicerata</taxon>
        <taxon>Arachnida</taxon>
        <taxon>Araneae</taxon>
        <taxon>Araneomorphae</taxon>
        <taxon>Entelegynae</taxon>
        <taxon>Araneoidea</taxon>
        <taxon>Araneidae</taxon>
        <taxon>Araneus</taxon>
    </lineage>
</organism>
<reference evidence="1 2" key="1">
    <citation type="journal article" date="2019" name="Sci. Rep.">
        <title>Orb-weaving spider Araneus ventricosus genome elucidates the spidroin gene catalogue.</title>
        <authorList>
            <person name="Kono N."/>
            <person name="Nakamura H."/>
            <person name="Ohtoshi R."/>
            <person name="Moran D.A.P."/>
            <person name="Shinohara A."/>
            <person name="Yoshida Y."/>
            <person name="Fujiwara M."/>
            <person name="Mori M."/>
            <person name="Tomita M."/>
            <person name="Arakawa K."/>
        </authorList>
    </citation>
    <scope>NUCLEOTIDE SEQUENCE [LARGE SCALE GENOMIC DNA]</scope>
</reference>
<gene>
    <name evidence="1" type="ORF">AVEN_260869_1</name>
</gene>
<keyword evidence="2" id="KW-1185">Reference proteome</keyword>
<dbReference type="Proteomes" id="UP000499080">
    <property type="component" value="Unassembled WGS sequence"/>
</dbReference>
<accession>A0A4Y2VB68</accession>